<evidence type="ECO:0000313" key="3">
    <source>
        <dbReference type="Proteomes" id="UP001519887"/>
    </source>
</evidence>
<dbReference type="Proteomes" id="UP001519887">
    <property type="component" value="Unassembled WGS sequence"/>
</dbReference>
<feature type="transmembrane region" description="Helical" evidence="1">
    <location>
        <begin position="133"/>
        <end position="151"/>
    </location>
</feature>
<gene>
    <name evidence="2" type="ORF">K0U00_32005</name>
</gene>
<dbReference type="RefSeq" id="WP_210046020.1">
    <property type="nucleotide sequence ID" value="NZ_JBHLVU010000007.1"/>
</dbReference>
<organism evidence="2 3">
    <name type="scientific">Paenibacillus sepulcri</name>
    <dbReference type="NCBI Taxonomy" id="359917"/>
    <lineage>
        <taxon>Bacteria</taxon>
        <taxon>Bacillati</taxon>
        <taxon>Bacillota</taxon>
        <taxon>Bacilli</taxon>
        <taxon>Bacillales</taxon>
        <taxon>Paenibacillaceae</taxon>
        <taxon>Paenibacillus</taxon>
    </lineage>
</organism>
<keyword evidence="1" id="KW-0472">Membrane</keyword>
<reference evidence="2 3" key="1">
    <citation type="submission" date="2021-07" db="EMBL/GenBank/DDBJ databases">
        <title>Paenibacillus radiodurans sp. nov., isolated from the southeastern edge of Tengger Desert.</title>
        <authorList>
            <person name="Zhang G."/>
        </authorList>
    </citation>
    <scope>NUCLEOTIDE SEQUENCE [LARGE SCALE GENOMIC DNA]</scope>
    <source>
        <strain evidence="2 3">CCM 7311</strain>
    </source>
</reference>
<keyword evidence="1" id="KW-1133">Transmembrane helix</keyword>
<feature type="transmembrane region" description="Helical" evidence="1">
    <location>
        <begin position="20"/>
        <end position="40"/>
    </location>
</feature>
<evidence type="ECO:0000313" key="2">
    <source>
        <dbReference type="EMBL" id="MBW7458678.1"/>
    </source>
</evidence>
<evidence type="ECO:0000256" key="1">
    <source>
        <dbReference type="SAM" id="Phobius"/>
    </source>
</evidence>
<sequence>MNEKNGEQRGTGEPDWNAKLLPLISALAGIVVLWATWFFYNNALDDPGFPWYRWIQPVLMVLGGVMCLIAAPLLLMRRDSGRDLLRMAVVIIPAILAIRLLIVGILFLVKLVSKLSDGTVNDWLSGISDLNPVKIGINIAVVAVVILFVLWGKAASKAKQTTKEK</sequence>
<comment type="caution">
    <text evidence="2">The sequence shown here is derived from an EMBL/GenBank/DDBJ whole genome shotgun (WGS) entry which is preliminary data.</text>
</comment>
<accession>A0ABS7CCP5</accession>
<keyword evidence="1" id="KW-0812">Transmembrane</keyword>
<dbReference type="EMBL" id="JAHZIK010001297">
    <property type="protein sequence ID" value="MBW7458678.1"/>
    <property type="molecule type" value="Genomic_DNA"/>
</dbReference>
<keyword evidence="3" id="KW-1185">Reference proteome</keyword>
<name>A0ABS7CCP5_9BACL</name>
<feature type="transmembrane region" description="Helical" evidence="1">
    <location>
        <begin position="87"/>
        <end position="113"/>
    </location>
</feature>
<proteinExistence type="predicted"/>
<protein>
    <submittedName>
        <fullName evidence="2">Uncharacterized protein</fullName>
    </submittedName>
</protein>
<feature type="transmembrane region" description="Helical" evidence="1">
    <location>
        <begin position="52"/>
        <end position="75"/>
    </location>
</feature>